<organism evidence="1 2">
    <name type="scientific">Gilvimarinus japonicus</name>
    <dbReference type="NCBI Taxonomy" id="1796469"/>
    <lineage>
        <taxon>Bacteria</taxon>
        <taxon>Pseudomonadati</taxon>
        <taxon>Pseudomonadota</taxon>
        <taxon>Gammaproteobacteria</taxon>
        <taxon>Cellvibrionales</taxon>
        <taxon>Cellvibrionaceae</taxon>
        <taxon>Gilvimarinus</taxon>
    </lineage>
</organism>
<dbReference type="Proteomes" id="UP001595548">
    <property type="component" value="Unassembled WGS sequence"/>
</dbReference>
<dbReference type="InterPro" id="IPR021866">
    <property type="entry name" value="SpoIIAA-like"/>
</dbReference>
<name>A0ABV7HVX3_9GAMM</name>
<dbReference type="EMBL" id="JBHRTL010000029">
    <property type="protein sequence ID" value="MFC3156245.1"/>
    <property type="molecule type" value="Genomic_DNA"/>
</dbReference>
<dbReference type="Pfam" id="PF11964">
    <property type="entry name" value="SpoIIAA-like"/>
    <property type="match status" value="1"/>
</dbReference>
<protein>
    <submittedName>
        <fullName evidence="1">STAS/SEC14 domain-containing protein</fullName>
    </submittedName>
</protein>
<reference evidence="2" key="1">
    <citation type="journal article" date="2019" name="Int. J. Syst. Evol. Microbiol.">
        <title>The Global Catalogue of Microorganisms (GCM) 10K type strain sequencing project: providing services to taxonomists for standard genome sequencing and annotation.</title>
        <authorList>
            <consortium name="The Broad Institute Genomics Platform"/>
            <consortium name="The Broad Institute Genome Sequencing Center for Infectious Disease"/>
            <person name="Wu L."/>
            <person name="Ma J."/>
        </authorList>
    </citation>
    <scope>NUCLEOTIDE SEQUENCE [LARGE SCALE GENOMIC DNA]</scope>
    <source>
        <strain evidence="2">KCTC 52141</strain>
    </source>
</reference>
<keyword evidence="2" id="KW-1185">Reference proteome</keyword>
<dbReference type="Gene3D" id="3.40.50.10600">
    <property type="entry name" value="SpoIIaa-like domains"/>
    <property type="match status" value="1"/>
</dbReference>
<comment type="caution">
    <text evidence="1">The sequence shown here is derived from an EMBL/GenBank/DDBJ whole genome shotgun (WGS) entry which is preliminary data.</text>
</comment>
<accession>A0ABV7HVX3</accession>
<gene>
    <name evidence="1" type="ORF">ACFOEB_13625</name>
</gene>
<dbReference type="SUPFAM" id="SSF52091">
    <property type="entry name" value="SpoIIaa-like"/>
    <property type="match status" value="1"/>
</dbReference>
<dbReference type="InterPro" id="IPR038396">
    <property type="entry name" value="SpoIIAA-like_sf"/>
</dbReference>
<evidence type="ECO:0000313" key="1">
    <source>
        <dbReference type="EMBL" id="MFC3156245.1"/>
    </source>
</evidence>
<proteinExistence type="predicted"/>
<sequence length="121" mass="13826">MFVIEKKGEHHLDISLSGRLGKEQMERGLDELKSKSEGVQHGTMLYDIVEFKMPEPRAILAEFMRMPAMLGLIRRFDRAAVLADQSWLQKISELEGMLIPGLEIKAFARADRAAAETWLKR</sequence>
<evidence type="ECO:0000313" key="2">
    <source>
        <dbReference type="Proteomes" id="UP001595548"/>
    </source>
</evidence>
<dbReference type="RefSeq" id="WP_382417408.1">
    <property type="nucleotide sequence ID" value="NZ_AP031500.1"/>
</dbReference>
<dbReference type="InterPro" id="IPR036513">
    <property type="entry name" value="STAS_dom_sf"/>
</dbReference>